<accession>B9D5T6</accession>
<evidence type="ECO:0000313" key="2">
    <source>
        <dbReference type="Proteomes" id="UP000003082"/>
    </source>
</evidence>
<dbReference type="STRING" id="553218.CAMRE0001_2979"/>
<name>B9D5T6_CAMRE</name>
<dbReference type="EMBL" id="ACFU01000045">
    <property type="protein sequence ID" value="EEF12647.1"/>
    <property type="molecule type" value="Genomic_DNA"/>
</dbReference>
<protein>
    <submittedName>
        <fullName evidence="1">Uncharacterized protein</fullName>
    </submittedName>
</protein>
<keyword evidence="2" id="KW-1185">Reference proteome</keyword>
<sequence>MRTRFDLSVKFTRVVCELKIYKTKTEILKAIFDFLRGYLLAATSLRRKFKR</sequence>
<dbReference type="Proteomes" id="UP000003082">
    <property type="component" value="Unassembled WGS sequence"/>
</dbReference>
<proteinExistence type="predicted"/>
<dbReference type="AlphaFoldDB" id="B9D5T6"/>
<organism evidence="1 2">
    <name type="scientific">Campylobacter rectus RM3267</name>
    <dbReference type="NCBI Taxonomy" id="553218"/>
    <lineage>
        <taxon>Bacteria</taxon>
        <taxon>Pseudomonadati</taxon>
        <taxon>Campylobacterota</taxon>
        <taxon>Epsilonproteobacteria</taxon>
        <taxon>Campylobacterales</taxon>
        <taxon>Campylobacteraceae</taxon>
        <taxon>Campylobacter</taxon>
    </lineage>
</organism>
<comment type="caution">
    <text evidence="1">The sequence shown here is derived from an EMBL/GenBank/DDBJ whole genome shotgun (WGS) entry which is preliminary data.</text>
</comment>
<reference evidence="1 2" key="1">
    <citation type="submission" date="2008-08" db="EMBL/GenBank/DDBJ databases">
        <authorList>
            <person name="Madupu R."/>
            <person name="Durkin A.S."/>
            <person name="Torralba M."/>
            <person name="Methe B."/>
            <person name="Sutton G.G."/>
            <person name="Strausberg R.L."/>
            <person name="Nelson K.E."/>
        </authorList>
    </citation>
    <scope>NUCLEOTIDE SEQUENCE [LARGE SCALE GENOMIC DNA]</scope>
    <source>
        <strain evidence="1 2">RM3267</strain>
    </source>
</reference>
<gene>
    <name evidence="1" type="ORF">CAMRE0001_2979</name>
</gene>
<evidence type="ECO:0000313" key="1">
    <source>
        <dbReference type="EMBL" id="EEF12647.1"/>
    </source>
</evidence>